<evidence type="ECO:0000313" key="7">
    <source>
        <dbReference type="Proteomes" id="UP001158576"/>
    </source>
</evidence>
<dbReference type="Proteomes" id="UP001158576">
    <property type="component" value="Chromosome XSR"/>
</dbReference>
<reference evidence="6 7" key="1">
    <citation type="submission" date="2021-04" db="EMBL/GenBank/DDBJ databases">
        <authorList>
            <person name="Bliznina A."/>
        </authorList>
    </citation>
    <scope>NUCLEOTIDE SEQUENCE [LARGE SCALE GENOMIC DNA]</scope>
</reference>
<keyword evidence="7" id="KW-1185">Reference proteome</keyword>
<comment type="subcellular location">
    <subcellularLocation>
        <location evidence="1">Nucleus</location>
    </subcellularLocation>
</comment>
<dbReference type="EMBL" id="OU015569">
    <property type="protein sequence ID" value="CAG5099545.1"/>
    <property type="molecule type" value="Genomic_DNA"/>
</dbReference>
<keyword evidence="3" id="KW-0539">Nucleus</keyword>
<dbReference type="InterPro" id="IPR036638">
    <property type="entry name" value="HLH_DNA-bd_sf"/>
</dbReference>
<evidence type="ECO:0000313" key="6">
    <source>
        <dbReference type="EMBL" id="CAG5099545.1"/>
    </source>
</evidence>
<dbReference type="CDD" id="cd11411">
    <property type="entry name" value="bHLH_TS_MRF"/>
    <property type="match status" value="1"/>
</dbReference>
<dbReference type="Gene3D" id="4.10.280.10">
    <property type="entry name" value="Helix-loop-helix DNA-binding domain"/>
    <property type="match status" value="1"/>
</dbReference>
<protein>
    <submittedName>
        <fullName evidence="6">Oidioi.mRNA.OKI2018_I69.XSR.g16574.t1.cds</fullName>
    </submittedName>
</protein>
<evidence type="ECO:0000259" key="5">
    <source>
        <dbReference type="SMART" id="SM00353"/>
    </source>
</evidence>
<dbReference type="SMART" id="SM00353">
    <property type="entry name" value="HLH"/>
    <property type="match status" value="1"/>
</dbReference>
<evidence type="ECO:0000256" key="1">
    <source>
        <dbReference type="ARBA" id="ARBA00004123"/>
    </source>
</evidence>
<feature type="region of interest" description="Disordered" evidence="4">
    <location>
        <begin position="176"/>
        <end position="208"/>
    </location>
</feature>
<evidence type="ECO:0000256" key="3">
    <source>
        <dbReference type="ARBA" id="ARBA00023242"/>
    </source>
</evidence>
<dbReference type="SUPFAM" id="SSF47459">
    <property type="entry name" value="HLH, helix-loop-helix DNA-binding domain"/>
    <property type="match status" value="1"/>
</dbReference>
<feature type="domain" description="BHLH" evidence="5">
    <location>
        <begin position="106"/>
        <end position="157"/>
    </location>
</feature>
<accession>A0ABN7SQW5</accession>
<dbReference type="InterPro" id="IPR011598">
    <property type="entry name" value="bHLH_dom"/>
</dbReference>
<organism evidence="6 7">
    <name type="scientific">Oikopleura dioica</name>
    <name type="common">Tunicate</name>
    <dbReference type="NCBI Taxonomy" id="34765"/>
    <lineage>
        <taxon>Eukaryota</taxon>
        <taxon>Metazoa</taxon>
        <taxon>Chordata</taxon>
        <taxon>Tunicata</taxon>
        <taxon>Appendicularia</taxon>
        <taxon>Copelata</taxon>
        <taxon>Oikopleuridae</taxon>
        <taxon>Oikopleura</taxon>
    </lineage>
</organism>
<dbReference type="PANTHER" id="PTHR11534:SF9">
    <property type="entry name" value="MYOGENIC-DETERMINATION PROTEIN"/>
    <property type="match status" value="1"/>
</dbReference>
<dbReference type="InterPro" id="IPR039704">
    <property type="entry name" value="Myogenic_factor"/>
</dbReference>
<feature type="compositionally biased region" description="Polar residues" evidence="4">
    <location>
        <begin position="182"/>
        <end position="196"/>
    </location>
</feature>
<proteinExistence type="predicted"/>
<dbReference type="Pfam" id="PF00010">
    <property type="entry name" value="HLH"/>
    <property type="match status" value="1"/>
</dbReference>
<evidence type="ECO:0000256" key="4">
    <source>
        <dbReference type="SAM" id="MobiDB-lite"/>
    </source>
</evidence>
<keyword evidence="2" id="KW-0238">DNA-binding</keyword>
<evidence type="ECO:0000256" key="2">
    <source>
        <dbReference type="ARBA" id="ARBA00023125"/>
    </source>
</evidence>
<sequence length="208" mass="24195">MTMTEKTKPVSTYSYDFPPQNRWQNADDYWFPNDSNSIGGSNYSSADELYRLCESYQNNNEYSFQQVACVQFPFQNSYNTKCDELCEWSCKQCKKRDPSDRRRNATLRERRRLKRVNEAYDGLKRCAVRNPSQRLPKVQILRAAIQRIEQLQQILYTDDQLRALKSRVEGSKVKLTPYSRPSKYSTNNASSGTELGSLNELVKKLGSP</sequence>
<dbReference type="PANTHER" id="PTHR11534">
    <property type="entry name" value="MYOGENIC FACTOR"/>
    <property type="match status" value="1"/>
</dbReference>
<gene>
    <name evidence="6" type="ORF">OKIOD_LOCUS8132</name>
</gene>
<name>A0ABN7SQW5_OIKDI</name>